<keyword evidence="12" id="KW-1015">Disulfide bond</keyword>
<evidence type="ECO:0000256" key="3">
    <source>
        <dbReference type="ARBA" id="ARBA00004637"/>
    </source>
</evidence>
<comment type="similarity">
    <text evidence="4">Belongs to the complex I NDUFB7 subunit family.</text>
</comment>
<dbReference type="GO" id="GO:0005743">
    <property type="term" value="C:mitochondrial inner membrane"/>
    <property type="evidence" value="ECO:0007669"/>
    <property type="project" value="UniProtKB-SubCell"/>
</dbReference>
<keyword evidence="6" id="KW-0813">Transport</keyword>
<evidence type="ECO:0000256" key="5">
    <source>
        <dbReference type="ARBA" id="ARBA00018677"/>
    </source>
</evidence>
<evidence type="ECO:0000256" key="9">
    <source>
        <dbReference type="ARBA" id="ARBA00022982"/>
    </source>
</evidence>
<accession>A0A2N1JC59</accession>
<dbReference type="GO" id="GO:0005758">
    <property type="term" value="C:mitochondrial intermembrane space"/>
    <property type="evidence" value="ECO:0007669"/>
    <property type="project" value="UniProtKB-SubCell"/>
</dbReference>
<evidence type="ECO:0000256" key="2">
    <source>
        <dbReference type="ARBA" id="ARBA00004569"/>
    </source>
</evidence>
<evidence type="ECO:0000256" key="12">
    <source>
        <dbReference type="ARBA" id="ARBA00023157"/>
    </source>
</evidence>
<sequence length="81" mass="9380">MSDHTASLEESQAARLPVGYRDSCSALLIPLNKCRRSTLYAPWKCEEERHTYERCQYQDFLQRQKKLRQMVAEAAAAAEDD</sequence>
<dbReference type="PANTHER" id="PTHR20900">
    <property type="entry name" value="NADH:UBIQUINONE OXIDOREDUCTASE B18-LIKE SUBUNIT"/>
    <property type="match status" value="1"/>
</dbReference>
<dbReference type="STRING" id="2020962.A0A2N1JC59"/>
<evidence type="ECO:0000256" key="11">
    <source>
        <dbReference type="ARBA" id="ARBA00023136"/>
    </source>
</evidence>
<evidence type="ECO:0000313" key="14">
    <source>
        <dbReference type="Proteomes" id="UP000232875"/>
    </source>
</evidence>
<evidence type="ECO:0000256" key="6">
    <source>
        <dbReference type="ARBA" id="ARBA00022448"/>
    </source>
</evidence>
<comment type="function">
    <text evidence="1">Accessory subunit of the mitochondrial membrane respiratory chain NADH dehydrogenase (Complex I), that is believed not to be involved in catalysis. Complex I functions in the transfer of electrons from NADH to the respiratory chain. The immediate electron acceptor for the enzyme is believed to be ubiquinone.</text>
</comment>
<dbReference type="InterPro" id="IPR008698">
    <property type="entry name" value="NDUB7"/>
</dbReference>
<gene>
    <name evidence="13" type="ORF">MVES_002002</name>
</gene>
<dbReference type="PANTHER" id="PTHR20900:SF0">
    <property type="entry name" value="NADH DEHYDROGENASE [UBIQUINONE] 1 BETA SUBCOMPLEX SUBUNIT 7"/>
    <property type="match status" value="1"/>
</dbReference>
<organism evidence="13 14">
    <name type="scientific">Malassezia vespertilionis</name>
    <dbReference type="NCBI Taxonomy" id="2020962"/>
    <lineage>
        <taxon>Eukaryota</taxon>
        <taxon>Fungi</taxon>
        <taxon>Dikarya</taxon>
        <taxon>Basidiomycota</taxon>
        <taxon>Ustilaginomycotina</taxon>
        <taxon>Malasseziomycetes</taxon>
        <taxon>Malasseziales</taxon>
        <taxon>Malasseziaceae</taxon>
        <taxon>Malassezia</taxon>
    </lineage>
</organism>
<evidence type="ECO:0000256" key="10">
    <source>
        <dbReference type="ARBA" id="ARBA00023128"/>
    </source>
</evidence>
<keyword evidence="7" id="KW-0679">Respiratory chain</keyword>
<comment type="subcellular location">
    <subcellularLocation>
        <location evidence="3">Mitochondrion inner membrane</location>
        <topology evidence="3">Peripheral membrane protein</topology>
    </subcellularLocation>
    <subcellularLocation>
        <location evidence="2">Mitochondrion intermembrane space</location>
    </subcellularLocation>
</comment>
<keyword evidence="14" id="KW-1185">Reference proteome</keyword>
<name>A0A2N1JC59_9BASI</name>
<dbReference type="PROSITE" id="PS51808">
    <property type="entry name" value="CHCH"/>
    <property type="match status" value="1"/>
</dbReference>
<proteinExistence type="inferred from homology"/>
<dbReference type="OrthoDB" id="268414at2759"/>
<reference evidence="13 14" key="1">
    <citation type="submission" date="2017-10" db="EMBL/GenBank/DDBJ databases">
        <title>A novel species of cold-tolerant Malassezia isolated from bats.</title>
        <authorList>
            <person name="Lorch J.M."/>
            <person name="Palmer J.M."/>
            <person name="Vanderwolf K.J."/>
            <person name="Schmidt K.Z."/>
            <person name="Verant M.L."/>
            <person name="Weller T.J."/>
            <person name="Blehert D.S."/>
        </authorList>
    </citation>
    <scope>NUCLEOTIDE SEQUENCE [LARGE SCALE GENOMIC DNA]</scope>
    <source>
        <strain evidence="13 14">NWHC:44797-103</strain>
    </source>
</reference>
<evidence type="ECO:0000256" key="7">
    <source>
        <dbReference type="ARBA" id="ARBA00022660"/>
    </source>
</evidence>
<dbReference type="Pfam" id="PF05676">
    <property type="entry name" value="NDUF_B7"/>
    <property type="match status" value="1"/>
</dbReference>
<protein>
    <recommendedName>
        <fullName evidence="5">NADH dehydrogenase [ubiquinone] 1 beta subcomplex subunit 7</fullName>
    </recommendedName>
</protein>
<dbReference type="AlphaFoldDB" id="A0A2N1JC59"/>
<keyword evidence="10" id="KW-0496">Mitochondrion</keyword>
<keyword evidence="9" id="KW-0249">Electron transport</keyword>
<dbReference type="EMBL" id="KZ454990">
    <property type="protein sequence ID" value="PKI84134.1"/>
    <property type="molecule type" value="Genomic_DNA"/>
</dbReference>
<keyword evidence="8" id="KW-0999">Mitochondrion inner membrane</keyword>
<evidence type="ECO:0000313" key="13">
    <source>
        <dbReference type="EMBL" id="PKI84134.1"/>
    </source>
</evidence>
<evidence type="ECO:0000256" key="8">
    <source>
        <dbReference type="ARBA" id="ARBA00022792"/>
    </source>
</evidence>
<evidence type="ECO:0000256" key="1">
    <source>
        <dbReference type="ARBA" id="ARBA00003195"/>
    </source>
</evidence>
<keyword evidence="11" id="KW-0472">Membrane</keyword>
<dbReference type="Proteomes" id="UP000232875">
    <property type="component" value="Unassembled WGS sequence"/>
</dbReference>
<evidence type="ECO:0000256" key="4">
    <source>
        <dbReference type="ARBA" id="ARBA00008006"/>
    </source>
</evidence>